<dbReference type="Proteomes" id="UP000775872">
    <property type="component" value="Unassembled WGS sequence"/>
</dbReference>
<organism evidence="1 2">
    <name type="scientific">Clonostachys solani</name>
    <dbReference type="NCBI Taxonomy" id="160281"/>
    <lineage>
        <taxon>Eukaryota</taxon>
        <taxon>Fungi</taxon>
        <taxon>Dikarya</taxon>
        <taxon>Ascomycota</taxon>
        <taxon>Pezizomycotina</taxon>
        <taxon>Sordariomycetes</taxon>
        <taxon>Hypocreomycetidae</taxon>
        <taxon>Hypocreales</taxon>
        <taxon>Bionectriaceae</taxon>
        <taxon>Clonostachys</taxon>
    </lineage>
</organism>
<accession>A0A9N9YZH4</accession>
<evidence type="ECO:0000313" key="1">
    <source>
        <dbReference type="EMBL" id="CAH0046276.1"/>
    </source>
</evidence>
<gene>
    <name evidence="1" type="ORF">CSOL1703_00012006</name>
</gene>
<name>A0A9N9YZH4_9HYPO</name>
<protein>
    <submittedName>
        <fullName evidence="1">Uncharacterized protein</fullName>
    </submittedName>
</protein>
<reference evidence="1 2" key="2">
    <citation type="submission" date="2021-10" db="EMBL/GenBank/DDBJ databases">
        <authorList>
            <person name="Piombo E."/>
        </authorList>
    </citation>
    <scope>NUCLEOTIDE SEQUENCE [LARGE SCALE GENOMIC DNA]</scope>
</reference>
<keyword evidence="2" id="KW-1185">Reference proteome</keyword>
<dbReference type="AlphaFoldDB" id="A0A9N9YZH4"/>
<dbReference type="EMBL" id="CABFOC020000014">
    <property type="protein sequence ID" value="CAH0046276.1"/>
    <property type="molecule type" value="Genomic_DNA"/>
</dbReference>
<reference evidence="2" key="1">
    <citation type="submission" date="2019-06" db="EMBL/GenBank/DDBJ databases">
        <authorList>
            <person name="Broberg M."/>
        </authorList>
    </citation>
    <scope>NUCLEOTIDE SEQUENCE [LARGE SCALE GENOMIC DNA]</scope>
</reference>
<sequence length="117" mass="12795">MSVPSVGAAATSFDRMAIDPCRLCLVEASQSFLVTCFALSNRRELILIRDRPQLTQSIPIAGWILFLASGCAVRGKDRSPADETHRGIGMRPIVSEHSDAAHAKFERARGDTDRNLV</sequence>
<evidence type="ECO:0000313" key="2">
    <source>
        <dbReference type="Proteomes" id="UP000775872"/>
    </source>
</evidence>
<proteinExistence type="predicted"/>
<comment type="caution">
    <text evidence="1">The sequence shown here is derived from an EMBL/GenBank/DDBJ whole genome shotgun (WGS) entry which is preliminary data.</text>
</comment>